<feature type="compositionally biased region" description="Polar residues" evidence="1">
    <location>
        <begin position="182"/>
        <end position="206"/>
    </location>
</feature>
<feature type="compositionally biased region" description="Basic and acidic residues" evidence="1">
    <location>
        <begin position="228"/>
        <end position="239"/>
    </location>
</feature>
<keyword evidence="3" id="KW-1185">Reference proteome</keyword>
<evidence type="ECO:0000256" key="1">
    <source>
        <dbReference type="SAM" id="MobiDB-lite"/>
    </source>
</evidence>
<dbReference type="Proteomes" id="UP001516023">
    <property type="component" value="Unassembled WGS sequence"/>
</dbReference>
<reference evidence="2 3" key="1">
    <citation type="journal article" date="2020" name="G3 (Bethesda)">
        <title>Improved Reference Genome for Cyclotella cryptica CCMP332, a Model for Cell Wall Morphogenesis, Salinity Adaptation, and Lipid Production in Diatoms (Bacillariophyta).</title>
        <authorList>
            <person name="Roberts W.R."/>
            <person name="Downey K.M."/>
            <person name="Ruck E.C."/>
            <person name="Traller J.C."/>
            <person name="Alverson A.J."/>
        </authorList>
    </citation>
    <scope>NUCLEOTIDE SEQUENCE [LARGE SCALE GENOMIC DNA]</scope>
    <source>
        <strain evidence="2 3">CCMP332</strain>
    </source>
</reference>
<feature type="compositionally biased region" description="Basic and acidic residues" evidence="1">
    <location>
        <begin position="458"/>
        <end position="472"/>
    </location>
</feature>
<protein>
    <submittedName>
        <fullName evidence="2">Uncharacterized protein</fullName>
    </submittedName>
</protein>
<gene>
    <name evidence="2" type="ORF">HJC23_001142</name>
</gene>
<feature type="region of interest" description="Disordered" evidence="1">
    <location>
        <begin position="131"/>
        <end position="407"/>
    </location>
</feature>
<comment type="caution">
    <text evidence="2">The sequence shown here is derived from an EMBL/GenBank/DDBJ whole genome shotgun (WGS) entry which is preliminary data.</text>
</comment>
<feature type="compositionally biased region" description="Low complexity" evidence="1">
    <location>
        <begin position="378"/>
        <end position="393"/>
    </location>
</feature>
<sequence length="581" mass="64700">MASLVEKLVRFKKTATIITTPGKPKEDIYSSWYSANELWHFEQEAILDELLAARSKQLLIEMRDELYYLRETWMEQLMSTKPHEDTSDDETIVFDNRTKPGNDPVTNGNTISSIDSKQIKHIVQAHEGCLKETKGRGQPSSHLQQISPRDRLTEAKALLRGDSIKEEERQHSGHSRDPPSRSLKTGTRSPISVSQDVSSALPSSARISLRSMKNDPQKLMPPPIFRCSEQKKQNGEENYKSPIFGPSDQKESDGQENDKCSDYKPMPHPSTRTPKQNRIRSCPPPPPADITSLRTAKGWDSRSRRGNFPQHNRESTPGNNPTRPVSGKSLKQVPPPPPLPTRIIADRRNSDGDVKPKQGYRPNDALELSSSDPIMLMSSTTVTANTASTSKVSQMSVDSRRDHGWSVPKGVHKVICDSLGRSEPLHHPSARTPKQNRIRSCPPPPPVTPVPTTKGRNSRRESDTSPQPKRESTPGNNPTRPVSGKSLKQVPPPPPLLTRLIADRRNSDSYVKPKEGCQTDDAFKRSLSDPIVPTSPIAVTPTTVSMSTVSHRTPNPGKKCARRRWSVDQASKPRCLPRNLS</sequence>
<feature type="region of interest" description="Disordered" evidence="1">
    <location>
        <begin position="420"/>
        <end position="581"/>
    </location>
</feature>
<dbReference type="AlphaFoldDB" id="A0ABD3P4Y1"/>
<feature type="compositionally biased region" description="Basic and acidic residues" evidence="1">
    <location>
        <begin position="148"/>
        <end position="179"/>
    </location>
</feature>
<proteinExistence type="predicted"/>
<organism evidence="2 3">
    <name type="scientific">Cyclotella cryptica</name>
    <dbReference type="NCBI Taxonomy" id="29204"/>
    <lineage>
        <taxon>Eukaryota</taxon>
        <taxon>Sar</taxon>
        <taxon>Stramenopiles</taxon>
        <taxon>Ochrophyta</taxon>
        <taxon>Bacillariophyta</taxon>
        <taxon>Coscinodiscophyceae</taxon>
        <taxon>Thalassiosirophycidae</taxon>
        <taxon>Stephanodiscales</taxon>
        <taxon>Stephanodiscaceae</taxon>
        <taxon>Cyclotella</taxon>
    </lineage>
</organism>
<dbReference type="EMBL" id="JABMIG020000265">
    <property type="protein sequence ID" value="KAL3783235.1"/>
    <property type="molecule type" value="Genomic_DNA"/>
</dbReference>
<accession>A0ABD3P4Y1</accession>
<name>A0ABD3P4Y1_9STRA</name>
<evidence type="ECO:0000313" key="3">
    <source>
        <dbReference type="Proteomes" id="UP001516023"/>
    </source>
</evidence>
<feature type="compositionally biased region" description="Polar residues" evidence="1">
    <location>
        <begin position="138"/>
        <end position="147"/>
    </location>
</feature>
<feature type="compositionally biased region" description="Basic and acidic residues" evidence="1">
    <location>
        <begin position="248"/>
        <end position="262"/>
    </location>
</feature>
<feature type="compositionally biased region" description="Basic and acidic residues" evidence="1">
    <location>
        <begin position="501"/>
        <end position="527"/>
    </location>
</feature>
<evidence type="ECO:0000313" key="2">
    <source>
        <dbReference type="EMBL" id="KAL3783235.1"/>
    </source>
</evidence>
<feature type="compositionally biased region" description="Basic and acidic residues" evidence="1">
    <location>
        <begin position="344"/>
        <end position="356"/>
    </location>
</feature>
<feature type="compositionally biased region" description="Low complexity" evidence="1">
    <location>
        <begin position="539"/>
        <end position="550"/>
    </location>
</feature>